<feature type="compositionally biased region" description="Low complexity" evidence="1">
    <location>
        <begin position="81"/>
        <end position="106"/>
    </location>
</feature>
<dbReference type="EMBL" id="JAOPKB010000002">
    <property type="protein sequence ID" value="MCU4972401.1"/>
    <property type="molecule type" value="Genomic_DNA"/>
</dbReference>
<name>A0ABT2QBU4_9EURY</name>
<organism evidence="2 3">
    <name type="scientific">Natronoglomus mannanivorans</name>
    <dbReference type="NCBI Taxonomy" id="2979990"/>
    <lineage>
        <taxon>Archaea</taxon>
        <taxon>Methanobacteriati</taxon>
        <taxon>Methanobacteriota</taxon>
        <taxon>Stenosarchaea group</taxon>
        <taxon>Halobacteria</taxon>
        <taxon>Halobacteriales</taxon>
        <taxon>Natrialbaceae</taxon>
        <taxon>Natronoglomus</taxon>
    </lineage>
</organism>
<dbReference type="Proteomes" id="UP001320972">
    <property type="component" value="Unassembled WGS sequence"/>
</dbReference>
<feature type="region of interest" description="Disordered" evidence="1">
    <location>
        <begin position="1"/>
        <end position="38"/>
    </location>
</feature>
<dbReference type="RefSeq" id="WP_338007332.1">
    <property type="nucleotide sequence ID" value="NZ_JAOPKB010000002.1"/>
</dbReference>
<comment type="caution">
    <text evidence="2">The sequence shown here is derived from an EMBL/GenBank/DDBJ whole genome shotgun (WGS) entry which is preliminary data.</text>
</comment>
<protein>
    <submittedName>
        <fullName evidence="2">Uncharacterized protein</fullName>
    </submittedName>
</protein>
<gene>
    <name evidence="2" type="ORF">OB955_06575</name>
</gene>
<sequence length="106" mass="11250">MSVKDVTELLERDDLVSGVDGEGEGEEEDEEEREEKETALSVSKLVLSPALTLALTLVLGAESTPEPASDPTPRATACPGRLSTQSSVTVSVRTTANRRVTTYSGE</sequence>
<evidence type="ECO:0000313" key="2">
    <source>
        <dbReference type="EMBL" id="MCU4972401.1"/>
    </source>
</evidence>
<evidence type="ECO:0000313" key="3">
    <source>
        <dbReference type="Proteomes" id="UP001320972"/>
    </source>
</evidence>
<reference evidence="2 3" key="1">
    <citation type="submission" date="2022-09" db="EMBL/GenBank/DDBJ databases">
        <title>Enrichment on poylsaccharides allowed isolation of novel metabolic and taxonomic groups of Haloarchaea.</title>
        <authorList>
            <person name="Sorokin D.Y."/>
            <person name="Elcheninov A.G."/>
            <person name="Khizhniak T.V."/>
            <person name="Kolganova T.V."/>
            <person name="Kublanov I.V."/>
        </authorList>
    </citation>
    <scope>NUCLEOTIDE SEQUENCE [LARGE SCALE GENOMIC DNA]</scope>
    <source>
        <strain evidence="2 3">AArc-m2/3/4</strain>
    </source>
</reference>
<feature type="compositionally biased region" description="Basic and acidic residues" evidence="1">
    <location>
        <begin position="1"/>
        <end position="15"/>
    </location>
</feature>
<proteinExistence type="predicted"/>
<accession>A0ABT2QBU4</accession>
<evidence type="ECO:0000256" key="1">
    <source>
        <dbReference type="SAM" id="MobiDB-lite"/>
    </source>
</evidence>
<keyword evidence="3" id="KW-1185">Reference proteome</keyword>
<feature type="region of interest" description="Disordered" evidence="1">
    <location>
        <begin position="62"/>
        <end position="106"/>
    </location>
</feature>
<feature type="compositionally biased region" description="Acidic residues" evidence="1">
    <location>
        <begin position="21"/>
        <end position="34"/>
    </location>
</feature>